<name>A0A2P2R456_RHIMU</name>
<organism evidence="1">
    <name type="scientific">Rhizophora mucronata</name>
    <name type="common">Asiatic mangrove</name>
    <dbReference type="NCBI Taxonomy" id="61149"/>
    <lineage>
        <taxon>Eukaryota</taxon>
        <taxon>Viridiplantae</taxon>
        <taxon>Streptophyta</taxon>
        <taxon>Embryophyta</taxon>
        <taxon>Tracheophyta</taxon>
        <taxon>Spermatophyta</taxon>
        <taxon>Magnoliopsida</taxon>
        <taxon>eudicotyledons</taxon>
        <taxon>Gunneridae</taxon>
        <taxon>Pentapetalae</taxon>
        <taxon>rosids</taxon>
        <taxon>fabids</taxon>
        <taxon>Malpighiales</taxon>
        <taxon>Rhizophoraceae</taxon>
        <taxon>Rhizophora</taxon>
    </lineage>
</organism>
<accession>A0A2P2R456</accession>
<dbReference type="AlphaFoldDB" id="A0A2P2R456"/>
<protein>
    <submittedName>
        <fullName evidence="1">Uncharacterized protein</fullName>
    </submittedName>
</protein>
<sequence>MHRLFLLFLPNLMQEKIKYS</sequence>
<proteinExistence type="predicted"/>
<dbReference type="EMBL" id="GGEC01093539">
    <property type="protein sequence ID" value="MBX74023.1"/>
    <property type="molecule type" value="Transcribed_RNA"/>
</dbReference>
<evidence type="ECO:0000313" key="1">
    <source>
        <dbReference type="EMBL" id="MBX74023.1"/>
    </source>
</evidence>
<reference evidence="1" key="1">
    <citation type="submission" date="2018-02" db="EMBL/GenBank/DDBJ databases">
        <title>Rhizophora mucronata_Transcriptome.</title>
        <authorList>
            <person name="Meera S.P."/>
            <person name="Sreeshan A."/>
            <person name="Augustine A."/>
        </authorList>
    </citation>
    <scope>NUCLEOTIDE SEQUENCE</scope>
    <source>
        <tissue evidence="1">Leaf</tissue>
    </source>
</reference>